<reference evidence="7" key="1">
    <citation type="journal article" date="2019" name="Int. J. Syst. Evol. Microbiol.">
        <title>The Global Catalogue of Microorganisms (GCM) 10K type strain sequencing project: providing services to taxonomists for standard genome sequencing and annotation.</title>
        <authorList>
            <consortium name="The Broad Institute Genomics Platform"/>
            <consortium name="The Broad Institute Genome Sequencing Center for Infectious Disease"/>
            <person name="Wu L."/>
            <person name="Ma J."/>
        </authorList>
    </citation>
    <scope>NUCLEOTIDE SEQUENCE [LARGE SCALE GENOMIC DNA]</scope>
    <source>
        <strain evidence="7">JCM 31921</strain>
    </source>
</reference>
<feature type="domain" description="Peptidase S8/S53" evidence="5">
    <location>
        <begin position="273"/>
        <end position="611"/>
    </location>
</feature>
<evidence type="ECO:0000256" key="2">
    <source>
        <dbReference type="ARBA" id="ARBA00022801"/>
    </source>
</evidence>
<feature type="region of interest" description="Disordered" evidence="4">
    <location>
        <begin position="1"/>
        <end position="31"/>
    </location>
</feature>
<dbReference type="EMBL" id="BAABEZ010000024">
    <property type="protein sequence ID" value="GAA4458805.1"/>
    <property type="molecule type" value="Genomic_DNA"/>
</dbReference>
<dbReference type="SUPFAM" id="SSF52743">
    <property type="entry name" value="Subtilisin-like"/>
    <property type="match status" value="1"/>
</dbReference>
<keyword evidence="7" id="KW-1185">Reference proteome</keyword>
<sequence>MKKNRHVLLLNPKSDKPKFNRQRNVSGKKPDVVSVDDDEQTVLQSKVIKETRKDRLRLNNAELYRNRKIRNENRTIKLPQNIDLIKIHFFCNFNSDLKKKFFGLYGLSPVEYSDFNKTVLFEVSDQNLFKRYVEHVQAVVESEEGTTYEGKPYNLIALVLKFKFVGARRRMFPTEEEGILLTLISSANVAYKSQKESLFAFLEQSETKVFYNDEYPDLIEVDKLSSNQKKTIAENFDIVRAITSARTIKIRPGTYGTVRREYGFNVVIPDGLTTVGVIDTGLTIIDPLKDLVEKFSYDHTSTAPFWDEEGHGTAIAGLIVFGDDFHKEVKASYVAKARIAVIKAIHNSTDPINIPNLLSDIRDARNKYGIKLFNMSLNIPGAKNYNANFSQFAYELDKLSYEEDVLIFLSVGNVQEDYLSDMILVDRHPDHEYPIFFYKPEKESPYHDCRNTNISEPSESLNNVSIGALAGNLEDGDNTDITPNDLSPAYYSRKFHLDFSRSVNSTLLKKNNKNKFINKPDMVFEGGDLFDEQAGMEILKSPLADGKKYYGRTCGTSLATPLVTSYAAEILHSYPSLRTQTVKAILINSSKALRRADLPEFKTSNDALLKSLSGFGRPQKDDLLATDNNCITFVIEQEIKNGQIIGIPIHLPEYLQTGDNKLRFDITLCYSFMPVKDNHLNYLPIHISVNILKNVDMETISEKTQKDYGIKPSFTWSEDHFGLENCLFSNAQSISRNLQAADIVNENGSVILGVRCLVKKEIPDLDAYTQEASHPFSVVIKITELPESKANNKLYDEMIACNEIEVIGEGDAEGMGVIIIEG</sequence>
<evidence type="ECO:0000313" key="7">
    <source>
        <dbReference type="Proteomes" id="UP001501410"/>
    </source>
</evidence>
<dbReference type="InterPro" id="IPR000209">
    <property type="entry name" value="Peptidase_S8/S53_dom"/>
</dbReference>
<evidence type="ECO:0000313" key="6">
    <source>
        <dbReference type="EMBL" id="GAA4458805.1"/>
    </source>
</evidence>
<dbReference type="Proteomes" id="UP001501410">
    <property type="component" value="Unassembled WGS sequence"/>
</dbReference>
<dbReference type="PRINTS" id="PR00723">
    <property type="entry name" value="SUBTILISIN"/>
</dbReference>
<dbReference type="InterPro" id="IPR036852">
    <property type="entry name" value="Peptidase_S8/S53_dom_sf"/>
</dbReference>
<dbReference type="Pfam" id="PF00082">
    <property type="entry name" value="Peptidase_S8"/>
    <property type="match status" value="1"/>
</dbReference>
<dbReference type="Gene3D" id="3.40.50.200">
    <property type="entry name" value="Peptidase S8/S53 domain"/>
    <property type="match status" value="1"/>
</dbReference>
<accession>A0ABP8N339</accession>
<evidence type="ECO:0000256" key="1">
    <source>
        <dbReference type="ARBA" id="ARBA00022670"/>
    </source>
</evidence>
<name>A0ABP8N339_9BACT</name>
<gene>
    <name evidence="6" type="ORF">GCM10023092_27710</name>
</gene>
<protein>
    <recommendedName>
        <fullName evidence="5">Peptidase S8/S53 domain-containing protein</fullName>
    </recommendedName>
</protein>
<evidence type="ECO:0000259" key="5">
    <source>
        <dbReference type="Pfam" id="PF00082"/>
    </source>
</evidence>
<proteinExistence type="predicted"/>
<organism evidence="6 7">
    <name type="scientific">Rurimicrobium arvi</name>
    <dbReference type="NCBI Taxonomy" id="2049916"/>
    <lineage>
        <taxon>Bacteria</taxon>
        <taxon>Pseudomonadati</taxon>
        <taxon>Bacteroidota</taxon>
        <taxon>Chitinophagia</taxon>
        <taxon>Chitinophagales</taxon>
        <taxon>Chitinophagaceae</taxon>
        <taxon>Rurimicrobium</taxon>
    </lineage>
</organism>
<keyword evidence="2" id="KW-0378">Hydrolase</keyword>
<evidence type="ECO:0000256" key="4">
    <source>
        <dbReference type="SAM" id="MobiDB-lite"/>
    </source>
</evidence>
<dbReference type="InterPro" id="IPR015500">
    <property type="entry name" value="Peptidase_S8_subtilisin-rel"/>
</dbReference>
<dbReference type="RefSeq" id="WP_344828447.1">
    <property type="nucleotide sequence ID" value="NZ_BAABEZ010000024.1"/>
</dbReference>
<keyword evidence="3" id="KW-0720">Serine protease</keyword>
<comment type="caution">
    <text evidence="6">The sequence shown here is derived from an EMBL/GenBank/DDBJ whole genome shotgun (WGS) entry which is preliminary data.</text>
</comment>
<keyword evidence="1" id="KW-0645">Protease</keyword>
<evidence type="ECO:0000256" key="3">
    <source>
        <dbReference type="ARBA" id="ARBA00022825"/>
    </source>
</evidence>